<dbReference type="PANTHER" id="PTHR33840">
    <property type="match status" value="1"/>
</dbReference>
<organism evidence="3 4">
    <name type="scientific">Pholiota conissans</name>
    <dbReference type="NCBI Taxonomy" id="109636"/>
    <lineage>
        <taxon>Eukaryota</taxon>
        <taxon>Fungi</taxon>
        <taxon>Dikarya</taxon>
        <taxon>Basidiomycota</taxon>
        <taxon>Agaricomycotina</taxon>
        <taxon>Agaricomycetes</taxon>
        <taxon>Agaricomycetidae</taxon>
        <taxon>Agaricales</taxon>
        <taxon>Agaricineae</taxon>
        <taxon>Strophariaceae</taxon>
        <taxon>Pholiota</taxon>
    </lineage>
</organism>
<comment type="caution">
    <text evidence="3">The sequence shown here is derived from an EMBL/GenBank/DDBJ whole genome shotgun (WGS) entry which is preliminary data.</text>
</comment>
<feature type="region of interest" description="Disordered" evidence="1">
    <location>
        <begin position="1"/>
        <end position="21"/>
    </location>
</feature>
<sequence>MATINDYMQHSHSESTSSFMSSETATATGTWGSTKGGVPVYTTFPPPPIQVGPPLLAMGYANGNTAPTPTETQGLEMTKTIPPNNINRTLVLCFDGTGDQFDADNSNIVELFSMLKKDDPNKQLVYYQAGIGTYTTPDIATPMASKISKSLDMAVAWNLDHHIMGGYEFLMQNYRTNDKICIFGFSRGAYTARCLAGMIHKVGLLPSCNHQQVPFAYKMYTQADDDGWRMSNAFKRAFSIDVDIEFLGVWDTVDSVGLFPRRLPFTASNSVVKIFRHAMALDERRAKFKPSYWNRPTEDEKTLSETDRQKRLQLKKLRAEQQNAEHEQAHDKDNKTDKTAAEKDKDFQAALKKLELRWAAKRAQETDVEEVWFAGAHCDIGGGSVGDGTSPCLARIPLRWMLRECFKTKTGILFHIDGIKRVGLDPTRLYPDVLGRPDALPLDTYTAETSMIQDIPKSVPKKDDDDDDDEDLLFGVELEETEEEADLKDALAPIYDQLSMKWFWWVLELLPMYVRYQEEKVQEETSQKVWQWSKELQMNLGRGRHVPRQHAAGVKIHRTVKTRMEAAHKNGTKYKPAVKNLDLEAVTWVD</sequence>
<proteinExistence type="predicted"/>
<dbReference type="Pfam" id="PF09994">
    <property type="entry name" value="T6SS_Tle1-like_cat"/>
    <property type="match status" value="1"/>
</dbReference>
<name>A0A9P5ZCR3_9AGAR</name>
<evidence type="ECO:0000259" key="2">
    <source>
        <dbReference type="Pfam" id="PF09994"/>
    </source>
</evidence>
<keyword evidence="4" id="KW-1185">Reference proteome</keyword>
<accession>A0A9P5ZCR3</accession>
<protein>
    <recommendedName>
        <fullName evidence="2">T6SS Phospholipase effector Tle1-like catalytic domain-containing protein</fullName>
    </recommendedName>
</protein>
<dbReference type="EMBL" id="MU155152">
    <property type="protein sequence ID" value="KAF9483556.1"/>
    <property type="molecule type" value="Genomic_DNA"/>
</dbReference>
<gene>
    <name evidence="3" type="ORF">BDN70DRAFT_290759</name>
</gene>
<evidence type="ECO:0000256" key="1">
    <source>
        <dbReference type="SAM" id="MobiDB-lite"/>
    </source>
</evidence>
<reference evidence="3" key="1">
    <citation type="submission" date="2020-11" db="EMBL/GenBank/DDBJ databases">
        <authorList>
            <consortium name="DOE Joint Genome Institute"/>
            <person name="Ahrendt S."/>
            <person name="Riley R."/>
            <person name="Andreopoulos W."/>
            <person name="Labutti K."/>
            <person name="Pangilinan J."/>
            <person name="Ruiz-Duenas F.J."/>
            <person name="Barrasa J.M."/>
            <person name="Sanchez-Garcia M."/>
            <person name="Camarero S."/>
            <person name="Miyauchi S."/>
            <person name="Serrano A."/>
            <person name="Linde D."/>
            <person name="Babiker R."/>
            <person name="Drula E."/>
            <person name="Ayuso-Fernandez I."/>
            <person name="Pacheco R."/>
            <person name="Padilla G."/>
            <person name="Ferreira P."/>
            <person name="Barriuso J."/>
            <person name="Kellner H."/>
            <person name="Castanera R."/>
            <person name="Alfaro M."/>
            <person name="Ramirez L."/>
            <person name="Pisabarro A.G."/>
            <person name="Kuo A."/>
            <person name="Tritt A."/>
            <person name="Lipzen A."/>
            <person name="He G."/>
            <person name="Yan M."/>
            <person name="Ng V."/>
            <person name="Cullen D."/>
            <person name="Martin F."/>
            <person name="Rosso M.-N."/>
            <person name="Henrissat B."/>
            <person name="Hibbett D."/>
            <person name="Martinez A.T."/>
            <person name="Grigoriev I.V."/>
        </authorList>
    </citation>
    <scope>NUCLEOTIDE SEQUENCE</scope>
    <source>
        <strain evidence="3">CIRM-BRFM 674</strain>
    </source>
</reference>
<feature type="domain" description="T6SS Phospholipase effector Tle1-like catalytic" evidence="2">
    <location>
        <begin position="88"/>
        <end position="404"/>
    </location>
</feature>
<evidence type="ECO:0000313" key="3">
    <source>
        <dbReference type="EMBL" id="KAF9483556.1"/>
    </source>
</evidence>
<dbReference type="InterPro" id="IPR018712">
    <property type="entry name" value="Tle1-like_cat"/>
</dbReference>
<dbReference type="Proteomes" id="UP000807469">
    <property type="component" value="Unassembled WGS sequence"/>
</dbReference>
<dbReference type="AlphaFoldDB" id="A0A9P5ZCR3"/>
<evidence type="ECO:0000313" key="4">
    <source>
        <dbReference type="Proteomes" id="UP000807469"/>
    </source>
</evidence>
<feature type="region of interest" description="Disordered" evidence="1">
    <location>
        <begin position="318"/>
        <end position="340"/>
    </location>
</feature>
<dbReference type="OrthoDB" id="3162439at2759"/>
<dbReference type="PANTHER" id="PTHR33840:SF2">
    <property type="entry name" value="TLE1 PHOSPHOLIPASE DOMAIN-CONTAINING PROTEIN"/>
    <property type="match status" value="1"/>
</dbReference>